<comment type="subunit">
    <text evidence="13">Component of an import snRNP complex composed of KPNB1, SNUPN, SMN1 and ZNF259. Component of a nuclear export receptor complex composed of KPNB1, Ran, SNUPN and XPO1. Found in a trimeric export complex with SNUPN, Ran and XPO1. Interacts (via IBB domain) with KPNB1; the interaction is direct. Interacts with DDX20, IPO7, SMN1, SNRPB and XPO1. Interacts directly with XPO1. Its interaction with XPO1 and binding to m3G-cap U snRNPs appears to be mutually exclusive. Can form homomers.</text>
</comment>
<dbReference type="GO" id="GO:0061608">
    <property type="term" value="F:nuclear import signal receptor activity"/>
    <property type="evidence" value="ECO:0007669"/>
    <property type="project" value="InterPro"/>
</dbReference>
<dbReference type="PROSITE" id="PS51214">
    <property type="entry name" value="IBB"/>
    <property type="match status" value="1"/>
</dbReference>
<evidence type="ECO:0000256" key="4">
    <source>
        <dbReference type="ARBA" id="ARBA00007540"/>
    </source>
</evidence>
<name>A0A455C4L3_PHYMC</name>
<dbReference type="CDD" id="cd09232">
    <property type="entry name" value="Snurportin-1_C"/>
    <property type="match status" value="1"/>
</dbReference>
<keyword evidence="10" id="KW-0007">Acetylation</keyword>
<proteinExistence type="inferred from homology"/>
<keyword evidence="6 14" id="KW-0813">Transport</keyword>
<evidence type="ECO:0000256" key="6">
    <source>
        <dbReference type="ARBA" id="ARBA00022448"/>
    </source>
</evidence>
<dbReference type="InterPro" id="IPR047857">
    <property type="entry name" value="Snurportin1_C"/>
</dbReference>
<protein>
    <recommendedName>
        <fullName evidence="5">Snurportin-1</fullName>
    </recommendedName>
    <alternativeName>
        <fullName evidence="12">RNA U transporter 1</fullName>
    </alternativeName>
</protein>
<dbReference type="FunFam" id="3.30.470.30:FF:000010">
    <property type="entry name" value="Snurportin-1"/>
    <property type="match status" value="1"/>
</dbReference>
<dbReference type="Pfam" id="PF21974">
    <property type="entry name" value="SPN1_m3Gcap_bd"/>
    <property type="match status" value="1"/>
</dbReference>
<comment type="function">
    <text evidence="1">Functions as an U snRNP-specific nuclear import adapter. Involved in the trimethylguanosine (m3G)-cap-dependent nuclear import of U snRNPs. Binds specifically to the terminal m3G-cap U snRNAs.</text>
</comment>
<dbReference type="GeneID" id="102979714"/>
<evidence type="ECO:0000256" key="12">
    <source>
        <dbReference type="ARBA" id="ARBA00031454"/>
    </source>
</evidence>
<feature type="compositionally biased region" description="Basic and acidic residues" evidence="15">
    <location>
        <begin position="420"/>
        <end position="436"/>
    </location>
</feature>
<dbReference type="Pfam" id="PF11538">
    <property type="entry name" value="Snurportin1"/>
    <property type="match status" value="1"/>
</dbReference>
<keyword evidence="8" id="KW-0597">Phosphoprotein</keyword>
<dbReference type="CTD" id="10073"/>
<evidence type="ECO:0000256" key="15">
    <source>
        <dbReference type="SAM" id="MobiDB-lite"/>
    </source>
</evidence>
<dbReference type="InterPro" id="IPR002652">
    <property type="entry name" value="Importin-a_IBB"/>
</dbReference>
<evidence type="ECO:0000259" key="16">
    <source>
        <dbReference type="PROSITE" id="PS51214"/>
    </source>
</evidence>
<dbReference type="GO" id="GO:0061015">
    <property type="term" value="P:snRNA import into nucleus"/>
    <property type="evidence" value="ECO:0007669"/>
    <property type="project" value="InterPro"/>
</dbReference>
<dbReference type="GO" id="GO:0005643">
    <property type="term" value="C:nuclear pore"/>
    <property type="evidence" value="ECO:0007669"/>
    <property type="project" value="UniProtKB-ARBA"/>
</dbReference>
<dbReference type="KEGG" id="pcad:102979714"/>
<comment type="similarity">
    <text evidence="4">Belongs to the snurportin family.</text>
</comment>
<comment type="subcellular location">
    <subcellularLocation>
        <location evidence="3">Cytoplasm</location>
    </subcellularLocation>
    <subcellularLocation>
        <location evidence="2">Nucleus</location>
    </subcellularLocation>
</comment>
<dbReference type="Proteomes" id="UP000248484">
    <property type="component" value="Chromosome 11"/>
</dbReference>
<dbReference type="InterPro" id="IPR024721">
    <property type="entry name" value="Snurportin-1_N"/>
</dbReference>
<keyword evidence="7" id="KW-0963">Cytoplasm</keyword>
<dbReference type="STRING" id="9755.ENSPCTP00005025596"/>
<evidence type="ECO:0000256" key="9">
    <source>
        <dbReference type="ARBA" id="ARBA00022884"/>
    </source>
</evidence>
<evidence type="ECO:0000256" key="5">
    <source>
        <dbReference type="ARBA" id="ARBA00016034"/>
    </source>
</evidence>
<dbReference type="SUPFAM" id="SSF56091">
    <property type="entry name" value="DNA ligase/mRNA capping enzyme, catalytic domain"/>
    <property type="match status" value="1"/>
</dbReference>
<organism evidence="17 18">
    <name type="scientific">Physeter macrocephalus</name>
    <name type="common">Sperm whale</name>
    <name type="synonym">Physeter catodon</name>
    <dbReference type="NCBI Taxonomy" id="9755"/>
    <lineage>
        <taxon>Eukaryota</taxon>
        <taxon>Metazoa</taxon>
        <taxon>Chordata</taxon>
        <taxon>Craniata</taxon>
        <taxon>Vertebrata</taxon>
        <taxon>Euteleostomi</taxon>
        <taxon>Mammalia</taxon>
        <taxon>Eutheria</taxon>
        <taxon>Laurasiatheria</taxon>
        <taxon>Artiodactyla</taxon>
        <taxon>Whippomorpha</taxon>
        <taxon>Cetacea</taxon>
        <taxon>Odontoceti</taxon>
        <taxon>Physeteridae</taxon>
        <taxon>Physeter</taxon>
    </lineage>
</organism>
<sequence>MKASSPKSVSAKNLAPQLQALTEPKAPALVIGMVLSKQGRNEHRGGTVPILRGQILRSASPSCHKWLKKPSPTSVSKWAVRSTGPQDDLDGGLGKMEELSQALASSFSVSQDLNSTAAPHPRLSQYKSKYSSLEQSERRHRLLELQKSKRLDYVNHARRLAEDDWTGMESEEEEEKKDDEEMDIDAGKKLPKRYANQLMLSEWLIDVPSDLDQEWIVVVCPVGKRALIVASRGSTTAYTKSGYCVNRFSSLLPGGNRRNSATTKDYTILDCIYSEVNQTYYVLDVMCWRGHPFYDCQTDFRFYWMHSKLPEEGLGEKTKLNPFKFVGLKNFPCTSESLCKVLSMDFPFEVDGLLFYHKQTHYSPGSTPLVGWLRPYMVSDVLGVAVPAGPLTAKPEYAGYQLQQIIEHKRNQKEGIKKILTHKPSESGRYELEHLSTPKLKSPPHSPKHPGSLMDN</sequence>
<evidence type="ECO:0000256" key="13">
    <source>
        <dbReference type="ARBA" id="ARBA00065585"/>
    </source>
</evidence>
<dbReference type="AlphaFoldDB" id="A0A455C4L3"/>
<reference evidence="18" key="1">
    <citation type="submission" date="2025-08" db="UniProtKB">
        <authorList>
            <consortium name="RefSeq"/>
        </authorList>
    </citation>
    <scope>IDENTIFICATION</scope>
    <source>
        <tissue evidence="18">Muscle</tissue>
    </source>
</reference>
<dbReference type="InParanoid" id="A0A455C4L3"/>
<feature type="region of interest" description="Disordered" evidence="15">
    <location>
        <begin position="420"/>
        <end position="456"/>
    </location>
</feature>
<evidence type="ECO:0000256" key="11">
    <source>
        <dbReference type="ARBA" id="ARBA00023242"/>
    </source>
</evidence>
<evidence type="ECO:0000313" key="18">
    <source>
        <dbReference type="RefSeq" id="XP_028350876.1"/>
    </source>
</evidence>
<dbReference type="PANTHER" id="PTHR13403">
    <property type="entry name" value="SNURPORTIN1 RNUT1 PROTEIN RNA, U TRANSPORTER 1"/>
    <property type="match status" value="1"/>
</dbReference>
<dbReference type="GO" id="GO:0005737">
    <property type="term" value="C:cytoplasm"/>
    <property type="evidence" value="ECO:0007669"/>
    <property type="project" value="UniProtKB-SubCell"/>
</dbReference>
<evidence type="ECO:0000256" key="14">
    <source>
        <dbReference type="PROSITE-ProRule" id="PRU00561"/>
    </source>
</evidence>
<dbReference type="InterPro" id="IPR017336">
    <property type="entry name" value="Snurportin-1"/>
</dbReference>
<dbReference type="FunCoup" id="A0A455C4L3">
    <property type="interactions" value="4197"/>
</dbReference>
<dbReference type="GO" id="GO:0006606">
    <property type="term" value="P:protein import into nucleus"/>
    <property type="evidence" value="ECO:0007669"/>
    <property type="project" value="InterPro"/>
</dbReference>
<dbReference type="GO" id="GO:0000339">
    <property type="term" value="F:RNA cap binding"/>
    <property type="evidence" value="ECO:0007669"/>
    <property type="project" value="UniProtKB-ARBA"/>
</dbReference>
<gene>
    <name evidence="18" type="primary">SNUPN</name>
</gene>
<keyword evidence="11" id="KW-0539">Nucleus</keyword>
<evidence type="ECO:0000256" key="7">
    <source>
        <dbReference type="ARBA" id="ARBA00022490"/>
    </source>
</evidence>
<dbReference type="RefSeq" id="XP_028350876.1">
    <property type="nucleotide sequence ID" value="XM_028495075.2"/>
</dbReference>
<evidence type="ECO:0000256" key="3">
    <source>
        <dbReference type="ARBA" id="ARBA00004496"/>
    </source>
</evidence>
<keyword evidence="9" id="KW-0694">RNA-binding</keyword>
<evidence type="ECO:0000256" key="1">
    <source>
        <dbReference type="ARBA" id="ARBA00003975"/>
    </source>
</evidence>
<feature type="domain" description="IBB" evidence="16">
    <location>
        <begin position="106"/>
        <end position="168"/>
    </location>
</feature>
<dbReference type="PANTHER" id="PTHR13403:SF6">
    <property type="entry name" value="SNURPORTIN-1"/>
    <property type="match status" value="1"/>
</dbReference>
<dbReference type="Gene3D" id="3.30.470.30">
    <property type="entry name" value="DNA ligase/mRNA capping enzyme"/>
    <property type="match status" value="1"/>
</dbReference>
<evidence type="ECO:0000313" key="17">
    <source>
        <dbReference type="Proteomes" id="UP000248484"/>
    </source>
</evidence>
<evidence type="ECO:0000256" key="2">
    <source>
        <dbReference type="ARBA" id="ARBA00004123"/>
    </source>
</evidence>
<accession>A0A455C4L3</accession>
<evidence type="ECO:0000256" key="8">
    <source>
        <dbReference type="ARBA" id="ARBA00022553"/>
    </source>
</evidence>
<keyword evidence="17" id="KW-1185">Reference proteome</keyword>
<dbReference type="OrthoDB" id="10003593at2759"/>
<evidence type="ECO:0000256" key="10">
    <source>
        <dbReference type="ARBA" id="ARBA00022990"/>
    </source>
</evidence>